<evidence type="ECO:0000256" key="9">
    <source>
        <dbReference type="RuleBase" id="RU367038"/>
    </source>
</evidence>
<name>A0A154PTF2_DUFNO</name>
<dbReference type="Proteomes" id="UP000076502">
    <property type="component" value="Unassembled WGS sequence"/>
</dbReference>
<dbReference type="GO" id="GO:0045039">
    <property type="term" value="P:protein insertion into mitochondrial inner membrane"/>
    <property type="evidence" value="ECO:0007669"/>
    <property type="project" value="UniProtKB-UniRule"/>
</dbReference>
<evidence type="ECO:0000256" key="5">
    <source>
        <dbReference type="ARBA" id="ARBA00022989"/>
    </source>
</evidence>
<evidence type="ECO:0000313" key="11">
    <source>
        <dbReference type="Proteomes" id="UP000076502"/>
    </source>
</evidence>
<dbReference type="PANTHER" id="PTHR14110:SF0">
    <property type="entry name" value="MITOCHONDRIAL IMPORT INNER MEMBRANE TRANSLOCASE SUBUNIT TIM22"/>
    <property type="match status" value="1"/>
</dbReference>
<comment type="function">
    <text evidence="8 9">Essential core component of the TIM22 complex, a complex that mediates the import and insertion of multi-pass transmembrane proteins into the mitochondrial inner membrane. In the TIM22 complex, it constitutes the voltage-activated and signal-gated channel. Forms a twin-pore translocase that uses the membrane potential as external driving force in 2 voltage-dependent steps.</text>
</comment>
<protein>
    <recommendedName>
        <fullName evidence="9">Mitochondrial import inner membrane translocase subunit TIM22</fullName>
    </recommendedName>
</protein>
<keyword evidence="5" id="KW-1133">Transmembrane helix</keyword>
<dbReference type="EMBL" id="KQ435095">
    <property type="protein sequence ID" value="KZC14628.1"/>
    <property type="molecule type" value="Genomic_DNA"/>
</dbReference>
<comment type="subcellular location">
    <subcellularLocation>
        <location evidence="1 9">Mitochondrion inner membrane</location>
        <topology evidence="1 9">Multi-pass membrane protein</topology>
    </subcellularLocation>
</comment>
<keyword evidence="9" id="KW-0653">Protein transport</keyword>
<dbReference type="GO" id="GO:0030943">
    <property type="term" value="F:mitochondrion targeting sequence binding"/>
    <property type="evidence" value="ECO:0007669"/>
    <property type="project" value="TreeGrafter"/>
</dbReference>
<keyword evidence="9" id="KW-0813">Transport</keyword>
<dbReference type="PANTHER" id="PTHR14110">
    <property type="entry name" value="MITOCHONDRIAL IMPORT INNER MEMBRANE TRANSLOCASE SUBUNIT TIM22"/>
    <property type="match status" value="1"/>
</dbReference>
<keyword evidence="6 9" id="KW-0496">Mitochondrion</keyword>
<dbReference type="GO" id="GO:0042721">
    <property type="term" value="C:TIM22 mitochondrial import inner membrane insertion complex"/>
    <property type="evidence" value="ECO:0007669"/>
    <property type="project" value="UniProtKB-UniRule"/>
</dbReference>
<keyword evidence="4 9" id="KW-0999">Mitochondrion inner membrane</keyword>
<dbReference type="STRING" id="178035.A0A154PTF2"/>
<keyword evidence="9" id="KW-0811">Translocation</keyword>
<evidence type="ECO:0000256" key="3">
    <source>
        <dbReference type="ARBA" id="ARBA00022692"/>
    </source>
</evidence>
<comment type="subunit">
    <text evidence="9">Component of the TIM22 complex.</text>
</comment>
<keyword evidence="11" id="KW-1185">Reference proteome</keyword>
<dbReference type="OrthoDB" id="75343at2759"/>
<dbReference type="Pfam" id="PF02466">
    <property type="entry name" value="Tim17"/>
    <property type="match status" value="1"/>
</dbReference>
<dbReference type="InterPro" id="IPR039175">
    <property type="entry name" value="TIM22"/>
</dbReference>
<dbReference type="AlphaFoldDB" id="A0A154PTF2"/>
<evidence type="ECO:0000256" key="6">
    <source>
        <dbReference type="ARBA" id="ARBA00023128"/>
    </source>
</evidence>
<gene>
    <name evidence="10" type="ORF">WN55_07041</name>
</gene>
<reference evidence="10 11" key="1">
    <citation type="submission" date="2015-07" db="EMBL/GenBank/DDBJ databases">
        <title>The genome of Dufourea novaeangliae.</title>
        <authorList>
            <person name="Pan H."/>
            <person name="Kapheim K."/>
        </authorList>
    </citation>
    <scope>NUCLEOTIDE SEQUENCE [LARGE SCALE GENOMIC DNA]</scope>
    <source>
        <strain evidence="10">0120121106</strain>
        <tissue evidence="10">Whole body</tissue>
    </source>
</reference>
<accession>A0A154PTF2</accession>
<keyword evidence="3" id="KW-0812">Transmembrane</keyword>
<evidence type="ECO:0000256" key="1">
    <source>
        <dbReference type="ARBA" id="ARBA00004448"/>
    </source>
</evidence>
<evidence type="ECO:0000256" key="2">
    <source>
        <dbReference type="ARBA" id="ARBA00008444"/>
    </source>
</evidence>
<proteinExistence type="inferred from homology"/>
<evidence type="ECO:0000256" key="7">
    <source>
        <dbReference type="ARBA" id="ARBA00023136"/>
    </source>
</evidence>
<evidence type="ECO:0000313" key="10">
    <source>
        <dbReference type="EMBL" id="KZC14628.1"/>
    </source>
</evidence>
<evidence type="ECO:0000256" key="8">
    <source>
        <dbReference type="ARBA" id="ARBA00024713"/>
    </source>
</evidence>
<comment type="similarity">
    <text evidence="2 9">Belongs to the Tim17/Tim22/Tim23 family.</text>
</comment>
<evidence type="ECO:0000256" key="4">
    <source>
        <dbReference type="ARBA" id="ARBA00022792"/>
    </source>
</evidence>
<sequence length="192" mass="20841">MDPPKPTSPPENNERRVFMNNADWDKIAIHLVGTQQRFRENIIIPRTVGPVQIKSNEEKRMESIAESCTFKSICSCVIGYALGGVIGLFTASVNPNYAAVEKQQSAREVLREMGSTTSSYAKNFAIIGCVFTAIECSIESCRGKNDWKNTAYAGGLTGGILGLRAGVKAGIIGAAGFAAFSTAIDYYMTHRF</sequence>
<dbReference type="GO" id="GO:0008320">
    <property type="term" value="F:protein transmembrane transporter activity"/>
    <property type="evidence" value="ECO:0007669"/>
    <property type="project" value="UniProtKB-UniRule"/>
</dbReference>
<organism evidence="10 11">
    <name type="scientific">Dufourea novaeangliae</name>
    <name type="common">Sweat bee</name>
    <dbReference type="NCBI Taxonomy" id="178035"/>
    <lineage>
        <taxon>Eukaryota</taxon>
        <taxon>Metazoa</taxon>
        <taxon>Ecdysozoa</taxon>
        <taxon>Arthropoda</taxon>
        <taxon>Hexapoda</taxon>
        <taxon>Insecta</taxon>
        <taxon>Pterygota</taxon>
        <taxon>Neoptera</taxon>
        <taxon>Endopterygota</taxon>
        <taxon>Hymenoptera</taxon>
        <taxon>Apocrita</taxon>
        <taxon>Aculeata</taxon>
        <taxon>Apoidea</taxon>
        <taxon>Anthophila</taxon>
        <taxon>Halictidae</taxon>
        <taxon>Rophitinae</taxon>
        <taxon>Dufourea</taxon>
    </lineage>
</organism>
<dbReference type="OMA" id="VNPNMAD"/>
<keyword evidence="7" id="KW-0472">Membrane</keyword>